<proteinExistence type="predicted"/>
<dbReference type="Proteomes" id="UP000056419">
    <property type="component" value="Unassembled WGS sequence"/>
</dbReference>
<comment type="caution">
    <text evidence="1">The sequence shown here is derived from an EMBL/GenBank/DDBJ whole genome shotgun (WGS) entry which is preliminary data.</text>
</comment>
<name>A0A108TDF4_BACSE</name>
<gene>
    <name evidence="1" type="ORF">AA415_00326</name>
</gene>
<dbReference type="PATRIC" id="fig|46506.5.peg.350"/>
<protein>
    <submittedName>
        <fullName evidence="1">Uncharacterized protein</fullName>
    </submittedName>
</protein>
<accession>A0A108TDF4</accession>
<keyword evidence="2" id="KW-1185">Reference proteome</keyword>
<sequence>MNYLDDLQCLLNVSIYGYNIRNVSNDSSGCFLSLVSLLIKYKVVYYKYSI</sequence>
<organism evidence="1 2">
    <name type="scientific">Bacteroides stercoris</name>
    <dbReference type="NCBI Taxonomy" id="46506"/>
    <lineage>
        <taxon>Bacteria</taxon>
        <taxon>Pseudomonadati</taxon>
        <taxon>Bacteroidota</taxon>
        <taxon>Bacteroidia</taxon>
        <taxon>Bacteroidales</taxon>
        <taxon>Bacteroidaceae</taxon>
        <taxon>Bacteroides</taxon>
    </lineage>
</organism>
<dbReference type="EMBL" id="LRGC01000001">
    <property type="protein sequence ID" value="KWR57784.1"/>
    <property type="molecule type" value="Genomic_DNA"/>
</dbReference>
<reference evidence="1 2" key="1">
    <citation type="journal article" date="2016" name="BMC Genomics">
        <title>Type VI secretion systems of human gut Bacteroidales segregate into three genetic architectures, two of which are contained on mobile genetic elements.</title>
        <authorList>
            <person name="Coyne M.J."/>
            <person name="Roelofs K.G."/>
            <person name="Comstock L.E."/>
        </authorList>
    </citation>
    <scope>NUCLEOTIDE SEQUENCE [LARGE SCALE GENOMIC DNA]</scope>
    <source>
        <strain evidence="1 2">CL09T03C01</strain>
    </source>
</reference>
<evidence type="ECO:0000313" key="1">
    <source>
        <dbReference type="EMBL" id="KWR57784.1"/>
    </source>
</evidence>
<dbReference type="AlphaFoldDB" id="A0A108TDF4"/>
<evidence type="ECO:0000313" key="2">
    <source>
        <dbReference type="Proteomes" id="UP000056419"/>
    </source>
</evidence>